<dbReference type="KEGG" id="ocu:100008711"/>
<evidence type="ECO:0000256" key="5">
    <source>
        <dbReference type="ARBA" id="ARBA00023157"/>
    </source>
</evidence>
<dbReference type="CTD" id="407187"/>
<dbReference type="GO" id="GO:0009986">
    <property type="term" value="C:cell surface"/>
    <property type="evidence" value="ECO:0007669"/>
    <property type="project" value="TreeGrafter"/>
</dbReference>
<evidence type="ECO:0000256" key="4">
    <source>
        <dbReference type="ARBA" id="ARBA00022737"/>
    </source>
</evidence>
<evidence type="ECO:0000256" key="7">
    <source>
        <dbReference type="SAM" id="MobiDB-lite"/>
    </source>
</evidence>
<keyword evidence="3" id="KW-0964">Secreted</keyword>
<feature type="region of interest" description="Disordered" evidence="7">
    <location>
        <begin position="337"/>
        <end position="376"/>
    </location>
</feature>
<feature type="chain" id="PRO_5004161010" evidence="8">
    <location>
        <begin position="23"/>
        <end position="469"/>
    </location>
</feature>
<dbReference type="Gene3D" id="2.10.10.10">
    <property type="entry name" value="Fibronectin, type II, collagen-binding"/>
    <property type="match status" value="2"/>
</dbReference>
<dbReference type="RefSeq" id="NP_001075516.1">
    <property type="nucleotide sequence ID" value="NM_001082047.1"/>
</dbReference>
<dbReference type="FunFam" id="2.10.10.10:FF:000003">
    <property type="entry name" value="binder of sperm protein homolog 1"/>
    <property type="match status" value="1"/>
</dbReference>
<accession>O97690</accession>
<dbReference type="PROSITE" id="PS51092">
    <property type="entry name" value="FN2_2"/>
    <property type="match status" value="2"/>
</dbReference>
<dbReference type="CDD" id="cd00062">
    <property type="entry name" value="FN2"/>
    <property type="match status" value="2"/>
</dbReference>
<comment type="caution">
    <text evidence="6">Lacks conserved residue(s) required for the propagation of feature annotation.</text>
</comment>
<feature type="compositionally biased region" description="Low complexity" evidence="7">
    <location>
        <begin position="337"/>
        <end position="350"/>
    </location>
</feature>
<evidence type="ECO:0000256" key="6">
    <source>
        <dbReference type="PROSITE-ProRule" id="PRU00479"/>
    </source>
</evidence>
<dbReference type="OrthoDB" id="406838at2759"/>
<evidence type="ECO:0000256" key="2">
    <source>
        <dbReference type="ARBA" id="ARBA00010011"/>
    </source>
</evidence>
<dbReference type="GO" id="GO:0005576">
    <property type="term" value="C:extracellular region"/>
    <property type="evidence" value="ECO:0007669"/>
    <property type="project" value="UniProtKB-SubCell"/>
</dbReference>
<name>O97690_RABIT</name>
<dbReference type="GeneID" id="100008711"/>
<dbReference type="GO" id="GO:0007338">
    <property type="term" value="P:single fertilization"/>
    <property type="evidence" value="ECO:0007669"/>
    <property type="project" value="UniProtKB-KW"/>
</dbReference>
<keyword evidence="8" id="KW-0732">Signal</keyword>
<keyword evidence="4" id="KW-0677">Repeat</keyword>
<evidence type="ECO:0000256" key="8">
    <source>
        <dbReference type="SAM" id="SignalP"/>
    </source>
</evidence>
<feature type="disulfide bond" evidence="6">
    <location>
        <begin position="441"/>
        <end position="468"/>
    </location>
</feature>
<feature type="domain" description="Fibronectin type-II" evidence="9">
    <location>
        <begin position="422"/>
        <end position="469"/>
    </location>
</feature>
<feature type="domain" description="Fibronectin type-II" evidence="9">
    <location>
        <begin position="377"/>
        <end position="421"/>
    </location>
</feature>
<evidence type="ECO:0000259" key="9">
    <source>
        <dbReference type="PROSITE" id="PS51092"/>
    </source>
</evidence>
<evidence type="ECO:0000256" key="1">
    <source>
        <dbReference type="ARBA" id="ARBA00004613"/>
    </source>
</evidence>
<sequence length="469" mass="51275">MFLFSFLTLCLCLQHDLQQKSAEKGAFPAGSLLHQLHLLPGAPLQPVPRGQQLEAVLGGEGHHDALDGLPVPLQREALLPGGHGEHVPWPEELRGVQPPQPQRPGPGHGDHGHKGIERHIFPGPARLGRRPRRKPLKPSGAPRWAVTDPGHPPSLSSKAARPRGCPFFHNNFLLLDKESTLDPVTDTFNTHGTTISPADVFFGFRQSHQDFRSHSTNPTKSAWAHPTCRFGCLPNLLSIKVNYSVTTSSGQSGFVGGCIVGKPPAVRQGKPAMAVCWGLCLMWVCAWAFLQMDCVNAAPGLLSELLGFVDDSVVIATPGAESYKAKTIKASKITTTTPAATTATHKPTTSQIQNKPPPGLSSTPNAKNALSPGPPGQSDKKCVFPFTFGNKKHFDCTVEGSIFHWCSLTDKYSGKWKYCTDDDRARCVFPFIFEGHVYKDCITKGSLFRMAWCSLSPYYDHDKAWKYCY</sequence>
<comment type="similarity">
    <text evidence="2">Belongs to the seminal plasma protein family.</text>
</comment>
<dbReference type="SMART" id="SM00059">
    <property type="entry name" value="FN2"/>
    <property type="match status" value="2"/>
</dbReference>
<dbReference type="InterPro" id="IPR013806">
    <property type="entry name" value="Kringle-like"/>
</dbReference>
<dbReference type="GO" id="GO:0048240">
    <property type="term" value="P:sperm capacitation"/>
    <property type="evidence" value="ECO:0007669"/>
    <property type="project" value="TreeGrafter"/>
</dbReference>
<feature type="signal peptide" evidence="8">
    <location>
        <begin position="1"/>
        <end position="22"/>
    </location>
</feature>
<feature type="compositionally biased region" description="Basic and acidic residues" evidence="7">
    <location>
        <begin position="83"/>
        <end position="94"/>
    </location>
</feature>
<reference evidence="10" key="1">
    <citation type="submission" date="1998-11" db="EMBL/GenBank/DDBJ databases">
        <authorList>
            <person name="Nixon B."/>
            <person name="Hardy C.M."/>
            <person name="Jones R.C."/>
            <person name="Holland M.K."/>
        </authorList>
    </citation>
    <scope>NUCLEOTIDE SEQUENCE</scope>
</reference>
<dbReference type="InterPro" id="IPR051666">
    <property type="entry name" value="SP_Capacitation_Regulator"/>
</dbReference>
<dbReference type="SUPFAM" id="SSF57440">
    <property type="entry name" value="Kringle-like"/>
    <property type="match status" value="2"/>
</dbReference>
<dbReference type="InterPro" id="IPR000562">
    <property type="entry name" value="FN_type2_dom"/>
</dbReference>
<dbReference type="InterPro" id="IPR036943">
    <property type="entry name" value="FN_type2_sf"/>
</dbReference>
<dbReference type="PANTHER" id="PTHR22918:SF3">
    <property type="entry name" value="SEMINAL PLASMA PROTEIN HSP-1"/>
    <property type="match status" value="1"/>
</dbReference>
<proteinExistence type="evidence at transcript level"/>
<dbReference type="AlphaFoldDB" id="O97690"/>
<evidence type="ECO:0000256" key="3">
    <source>
        <dbReference type="ARBA" id="ARBA00022525"/>
    </source>
</evidence>
<feature type="compositionally biased region" description="Basic residues" evidence="7">
    <location>
        <begin position="127"/>
        <end position="136"/>
    </location>
</feature>
<keyword evidence="5 6" id="KW-1015">Disulfide bond</keyword>
<gene>
    <name evidence="10" type="primary">EP52-c1</name>
</gene>
<organism evidence="10">
    <name type="scientific">Oryctolagus cuniculus</name>
    <name type="common">Rabbit</name>
    <dbReference type="NCBI Taxonomy" id="9986"/>
    <lineage>
        <taxon>Eukaryota</taxon>
        <taxon>Metazoa</taxon>
        <taxon>Chordata</taxon>
        <taxon>Craniata</taxon>
        <taxon>Vertebrata</taxon>
        <taxon>Euteleostomi</taxon>
        <taxon>Mammalia</taxon>
        <taxon>Eutheria</taxon>
        <taxon>Euarchontoglires</taxon>
        <taxon>Glires</taxon>
        <taxon>Lagomorpha</taxon>
        <taxon>Leporidae</taxon>
        <taxon>Oryctolagus</taxon>
    </lineage>
</organism>
<feature type="disulfide bond" evidence="6">
    <location>
        <begin position="427"/>
        <end position="453"/>
    </location>
</feature>
<evidence type="ECO:0000313" key="10">
    <source>
        <dbReference type="EMBL" id="AAC98311.1"/>
    </source>
</evidence>
<dbReference type="GO" id="GO:0008201">
    <property type="term" value="F:heparin binding"/>
    <property type="evidence" value="ECO:0007669"/>
    <property type="project" value="TreeGrafter"/>
</dbReference>
<feature type="region of interest" description="Disordered" evidence="7">
    <location>
        <begin position="78"/>
        <end position="161"/>
    </location>
</feature>
<comment type="subcellular location">
    <subcellularLocation>
        <location evidence="1">Secreted</location>
    </subcellularLocation>
</comment>
<protein>
    <submittedName>
        <fullName evidence="10">Epididymal protein 52</fullName>
    </submittedName>
</protein>
<dbReference type="EMBL" id="AF109472">
    <property type="protein sequence ID" value="AAC98311.1"/>
    <property type="molecule type" value="mRNA"/>
</dbReference>
<feature type="compositionally biased region" description="Basic and acidic residues" evidence="7">
    <location>
        <begin position="108"/>
        <end position="120"/>
    </location>
</feature>
<dbReference type="PANTHER" id="PTHR22918">
    <property type="entry name" value="SEMINAL PLASMA PROTEIN"/>
    <property type="match status" value="1"/>
</dbReference>
<dbReference type="Pfam" id="PF00040">
    <property type="entry name" value="fn2"/>
    <property type="match status" value="2"/>
</dbReference>